<evidence type="ECO:0000259" key="1">
    <source>
        <dbReference type="Pfam" id="PF25377"/>
    </source>
</evidence>
<gene>
    <name evidence="2" type="ORF">SPPG_06564</name>
</gene>
<dbReference type="PANTHER" id="PTHR47915">
    <property type="entry name" value="SI:DKEY-19B23.7"/>
    <property type="match status" value="1"/>
</dbReference>
<dbReference type="eggNOG" id="ENOG502QRVS">
    <property type="taxonomic scope" value="Eukaryota"/>
</dbReference>
<evidence type="ECO:0000313" key="3">
    <source>
        <dbReference type="Proteomes" id="UP000053201"/>
    </source>
</evidence>
<evidence type="ECO:0000313" key="2">
    <source>
        <dbReference type="EMBL" id="KNC98160.1"/>
    </source>
</evidence>
<reference evidence="2 3" key="1">
    <citation type="submission" date="2009-08" db="EMBL/GenBank/DDBJ databases">
        <title>The Genome Sequence of Spizellomyces punctatus strain DAOM BR117.</title>
        <authorList>
            <consortium name="The Broad Institute Genome Sequencing Platform"/>
            <person name="Russ C."/>
            <person name="Cuomo C."/>
            <person name="Shea T."/>
            <person name="Young S.K."/>
            <person name="Zeng Q."/>
            <person name="Koehrsen M."/>
            <person name="Haas B."/>
            <person name="Borodovsky M."/>
            <person name="Guigo R."/>
            <person name="Alvarado L."/>
            <person name="Berlin A."/>
            <person name="Bochicchio J."/>
            <person name="Borenstein D."/>
            <person name="Chapman S."/>
            <person name="Chen Z."/>
            <person name="Engels R."/>
            <person name="Freedman E."/>
            <person name="Gellesch M."/>
            <person name="Goldberg J."/>
            <person name="Griggs A."/>
            <person name="Gujja S."/>
            <person name="Heiman D."/>
            <person name="Hepburn T."/>
            <person name="Howarth C."/>
            <person name="Jen D."/>
            <person name="Larson L."/>
            <person name="Lewis B."/>
            <person name="Mehta T."/>
            <person name="Park D."/>
            <person name="Pearson M."/>
            <person name="Roberts A."/>
            <person name="Saif S."/>
            <person name="Shenoy N."/>
            <person name="Sisk P."/>
            <person name="Stolte C."/>
            <person name="Sykes S."/>
            <person name="Thomson T."/>
            <person name="Walk T."/>
            <person name="White J."/>
            <person name="Yandava C."/>
            <person name="Burger G."/>
            <person name="Gray M.W."/>
            <person name="Holland P.W.H."/>
            <person name="King N."/>
            <person name="Lang F.B.F."/>
            <person name="Roger A.J."/>
            <person name="Ruiz-Trillo I."/>
            <person name="Lander E."/>
            <person name="Nusbaum C."/>
        </authorList>
    </citation>
    <scope>NUCLEOTIDE SEQUENCE [LARGE SCALE GENOMIC DNA]</scope>
    <source>
        <strain evidence="2 3">DAOM BR117</strain>
    </source>
</reference>
<name>A0A0L0H9E8_SPIPD</name>
<sequence>MAYAQQQSQQDPARLATALADLVVIGGLKGFKYFDTCLRGREELILQVETSSSQKCLPFSNSVDIALSKRQTSSRRVHKGNAISVQSPSDQDLENDSQHISVLLAVYARYGRPYVWLRSKHGQRFRGVDHAPEDDSMPIQLETTAQWFEKNLALPDIIEQVVSMSVEPPPANPFAVDTRSISNLPPEETIIRAGALISFLQKIYHRDPSYATEVLSDISTLQRIMYTDMHELLK</sequence>
<dbReference type="EMBL" id="KQ257461">
    <property type="protein sequence ID" value="KNC98160.1"/>
    <property type="molecule type" value="Genomic_DNA"/>
</dbReference>
<protein>
    <recommendedName>
        <fullName evidence="1">DUF7886 domain-containing protein</fullName>
    </recommendedName>
</protein>
<dbReference type="RefSeq" id="XP_016606200.1">
    <property type="nucleotide sequence ID" value="XM_016754765.1"/>
</dbReference>
<dbReference type="InParanoid" id="A0A0L0H9E8"/>
<dbReference type="Proteomes" id="UP000053201">
    <property type="component" value="Unassembled WGS sequence"/>
</dbReference>
<dbReference type="OrthoDB" id="239865at2759"/>
<organism evidence="2 3">
    <name type="scientific">Spizellomyces punctatus (strain DAOM BR117)</name>
    <dbReference type="NCBI Taxonomy" id="645134"/>
    <lineage>
        <taxon>Eukaryota</taxon>
        <taxon>Fungi</taxon>
        <taxon>Fungi incertae sedis</taxon>
        <taxon>Chytridiomycota</taxon>
        <taxon>Chytridiomycota incertae sedis</taxon>
        <taxon>Chytridiomycetes</taxon>
        <taxon>Spizellomycetales</taxon>
        <taxon>Spizellomycetaceae</taxon>
        <taxon>Spizellomyces</taxon>
    </lineage>
</organism>
<dbReference type="InterPro" id="IPR057208">
    <property type="entry name" value="DUF7886"/>
</dbReference>
<proteinExistence type="predicted"/>
<dbReference type="PANTHER" id="PTHR47915:SF1">
    <property type="entry name" value="SI:DKEY-19B23.7"/>
    <property type="match status" value="1"/>
</dbReference>
<dbReference type="AlphaFoldDB" id="A0A0L0H9E8"/>
<dbReference type="GeneID" id="27689857"/>
<keyword evidence="3" id="KW-1185">Reference proteome</keyword>
<dbReference type="OMA" id="QGIRVWD"/>
<accession>A0A0L0H9E8</accession>
<dbReference type="Pfam" id="PF25377">
    <property type="entry name" value="DUF7886"/>
    <property type="match status" value="1"/>
</dbReference>
<feature type="domain" description="DUF7886" evidence="1">
    <location>
        <begin position="87"/>
        <end position="224"/>
    </location>
</feature>
<dbReference type="VEuPathDB" id="FungiDB:SPPG_06564"/>